<keyword evidence="3" id="KW-1185">Reference proteome</keyword>
<evidence type="ECO:0000313" key="3">
    <source>
        <dbReference type="Proteomes" id="UP001314263"/>
    </source>
</evidence>
<comment type="caution">
    <text evidence="2">The sequence shown here is derived from an EMBL/GenBank/DDBJ whole genome shotgun (WGS) entry which is preliminary data.</text>
</comment>
<reference evidence="2 3" key="1">
    <citation type="submission" date="2023-10" db="EMBL/GenBank/DDBJ databases">
        <authorList>
            <person name="Maclean D."/>
            <person name="Macfadyen A."/>
        </authorList>
    </citation>
    <scope>NUCLEOTIDE SEQUENCE [LARGE SCALE GENOMIC DNA]</scope>
</reference>
<accession>A0AAV1HS90</accession>
<sequence>MRRAAMAAAVPDPHSAAAAAAAAVPVPPPLIPPGDGGLSAIIHVAAAAAQGAGTAAQAVTSVMMLAMVASAVVSTVSMSAVMVQRAQQAATPSPAAALSALINTPNPPPRPTVARRDRTPPIQQVTETSISRSIVWAPPAPPAPPAAEGDGSVHTVPHPHELPMPPPKAPEEPGCNVSYTKTVTTTTMEPGGNVSHAQTYTWFVPCADAPALPPVGAPDPAVVTRTTSLIGRPQGMHTGDDGDAAGPSIDDSTILFGPGAHSADGAPAPAPDPATAGNTLASLLAALAPGASPADASSRLSALLAANPGLRSILPADALAALGPSSAGEGLDGSGPQYDVWGRAVTDPAREAAADAAENGAALLLARNAPAQSEAEREEAVARARAEQRSWWDAELERARREAHGGPKPVDFSHKAGAPAASEAHPVQHHVAMDMATEGLQGPDGGHWDVKGEVLDYVERMEWKHDLSATSARRFLRDLGVGIGRPWSASRARRRPRWPQLRDARLLEAAGSALRRLSGVVHRLCAAILQLWDGAEQGHRRLHPWRHPVGLHQ</sequence>
<dbReference type="Proteomes" id="UP001314263">
    <property type="component" value="Unassembled WGS sequence"/>
</dbReference>
<evidence type="ECO:0000313" key="2">
    <source>
        <dbReference type="EMBL" id="CAK0735428.1"/>
    </source>
</evidence>
<feature type="region of interest" description="Disordered" evidence="1">
    <location>
        <begin position="99"/>
        <end position="121"/>
    </location>
</feature>
<protein>
    <submittedName>
        <fullName evidence="2">Uncharacterized protein</fullName>
    </submittedName>
</protein>
<evidence type="ECO:0000256" key="1">
    <source>
        <dbReference type="SAM" id="MobiDB-lite"/>
    </source>
</evidence>
<dbReference type="EMBL" id="CAUYUE010000001">
    <property type="protein sequence ID" value="CAK0735428.1"/>
    <property type="molecule type" value="Genomic_DNA"/>
</dbReference>
<proteinExistence type="predicted"/>
<dbReference type="AlphaFoldDB" id="A0AAV1HS90"/>
<organism evidence="2 3">
    <name type="scientific">Coccomyxa viridis</name>
    <dbReference type="NCBI Taxonomy" id="1274662"/>
    <lineage>
        <taxon>Eukaryota</taxon>
        <taxon>Viridiplantae</taxon>
        <taxon>Chlorophyta</taxon>
        <taxon>core chlorophytes</taxon>
        <taxon>Trebouxiophyceae</taxon>
        <taxon>Trebouxiophyceae incertae sedis</taxon>
        <taxon>Coccomyxaceae</taxon>
        <taxon>Coccomyxa</taxon>
    </lineage>
</organism>
<name>A0AAV1HS90_9CHLO</name>
<gene>
    <name evidence="2" type="ORF">CVIRNUC_000579</name>
</gene>